<protein>
    <submittedName>
        <fullName evidence="1">Uncharacterized protein</fullName>
    </submittedName>
</protein>
<dbReference type="EMBL" id="KQ436001">
    <property type="protein sequence ID" value="KOX67646.1"/>
    <property type="molecule type" value="Genomic_DNA"/>
</dbReference>
<accession>A0A0M8ZQ17</accession>
<dbReference type="AlphaFoldDB" id="A0A0M8ZQ17"/>
<sequence length="61" mass="7123">MCDVIKITLISILTGLEPKVFTGQIVFQTKRILEILKGGTWLKRKDWEPLTWTNQDVIHKE</sequence>
<name>A0A0M8ZQ17_9HYME</name>
<reference evidence="1 2" key="1">
    <citation type="submission" date="2015-07" db="EMBL/GenBank/DDBJ databases">
        <title>The genome of Melipona quadrifasciata.</title>
        <authorList>
            <person name="Pan H."/>
            <person name="Kapheim K."/>
        </authorList>
    </citation>
    <scope>NUCLEOTIDE SEQUENCE [LARGE SCALE GENOMIC DNA]</scope>
    <source>
        <strain evidence="1">0111107301</strain>
        <tissue evidence="1">Whole body</tissue>
    </source>
</reference>
<gene>
    <name evidence="1" type="ORF">WN51_08761</name>
</gene>
<organism evidence="1 2">
    <name type="scientific">Melipona quadrifasciata</name>
    <dbReference type="NCBI Taxonomy" id="166423"/>
    <lineage>
        <taxon>Eukaryota</taxon>
        <taxon>Metazoa</taxon>
        <taxon>Ecdysozoa</taxon>
        <taxon>Arthropoda</taxon>
        <taxon>Hexapoda</taxon>
        <taxon>Insecta</taxon>
        <taxon>Pterygota</taxon>
        <taxon>Neoptera</taxon>
        <taxon>Endopterygota</taxon>
        <taxon>Hymenoptera</taxon>
        <taxon>Apocrita</taxon>
        <taxon>Aculeata</taxon>
        <taxon>Apoidea</taxon>
        <taxon>Anthophila</taxon>
        <taxon>Apidae</taxon>
        <taxon>Melipona</taxon>
    </lineage>
</organism>
<dbReference type="Proteomes" id="UP000053105">
    <property type="component" value="Unassembled WGS sequence"/>
</dbReference>
<proteinExistence type="predicted"/>
<keyword evidence="2" id="KW-1185">Reference proteome</keyword>
<evidence type="ECO:0000313" key="2">
    <source>
        <dbReference type="Proteomes" id="UP000053105"/>
    </source>
</evidence>
<evidence type="ECO:0000313" key="1">
    <source>
        <dbReference type="EMBL" id="KOX67646.1"/>
    </source>
</evidence>